<organism evidence="3">
    <name type="scientific">Timema bartmani</name>
    <dbReference type="NCBI Taxonomy" id="61472"/>
    <lineage>
        <taxon>Eukaryota</taxon>
        <taxon>Metazoa</taxon>
        <taxon>Ecdysozoa</taxon>
        <taxon>Arthropoda</taxon>
        <taxon>Hexapoda</taxon>
        <taxon>Insecta</taxon>
        <taxon>Pterygota</taxon>
        <taxon>Neoptera</taxon>
        <taxon>Polyneoptera</taxon>
        <taxon>Phasmatodea</taxon>
        <taxon>Timematodea</taxon>
        <taxon>Timematoidea</taxon>
        <taxon>Timematidae</taxon>
        <taxon>Timema</taxon>
    </lineage>
</organism>
<name>A0A7R9I4A5_9NEOP</name>
<evidence type="ECO:0000256" key="1">
    <source>
        <dbReference type="SAM" id="Coils"/>
    </source>
</evidence>
<dbReference type="AlphaFoldDB" id="A0A7R9I4A5"/>
<dbReference type="EMBL" id="OD568369">
    <property type="protein sequence ID" value="CAD7446884.1"/>
    <property type="molecule type" value="Genomic_DNA"/>
</dbReference>
<reference evidence="3" key="1">
    <citation type="submission" date="2020-11" db="EMBL/GenBank/DDBJ databases">
        <authorList>
            <person name="Tran Van P."/>
        </authorList>
    </citation>
    <scope>NUCLEOTIDE SEQUENCE</scope>
</reference>
<evidence type="ECO:0000313" key="3">
    <source>
        <dbReference type="EMBL" id="CAD7446884.1"/>
    </source>
</evidence>
<sequence length="244" mass="27643">MSAGKSSSHCRPNVHNSWMKDFTQNTTGVNLALHMPGKQRYFGCTNKSTRTLGIACSGTGTIKQLLFSQITGQYVNNNICMSCEHLKVNNLDELITTLKNCLQTATQELDLLYKKVGLKRPLTLAEENDELFMLESQLKTAKKEIEAHIGQVEALQSEVSEIIDTSYKFGHNIKDMSRLCSVSGAVFNKQTNKERENKRDSRRKRVRERERGSDTRVSERKNKRSGKTTQNHGSSESRVCLKIR</sequence>
<feature type="compositionally biased region" description="Polar residues" evidence="2">
    <location>
        <begin position="227"/>
        <end position="237"/>
    </location>
</feature>
<feature type="compositionally biased region" description="Basic and acidic residues" evidence="2">
    <location>
        <begin position="207"/>
        <end position="220"/>
    </location>
</feature>
<feature type="coiled-coil region" evidence="1">
    <location>
        <begin position="124"/>
        <end position="158"/>
    </location>
</feature>
<proteinExistence type="predicted"/>
<feature type="region of interest" description="Disordered" evidence="2">
    <location>
        <begin position="190"/>
        <end position="244"/>
    </location>
</feature>
<protein>
    <submittedName>
        <fullName evidence="3">Uncharacterized protein</fullName>
    </submittedName>
</protein>
<evidence type="ECO:0000256" key="2">
    <source>
        <dbReference type="SAM" id="MobiDB-lite"/>
    </source>
</evidence>
<accession>A0A7R9I4A5</accession>
<gene>
    <name evidence="3" type="ORF">TBIB3V08_LOCUS9204</name>
</gene>
<keyword evidence="1" id="KW-0175">Coiled coil</keyword>